<accession>A0ABV7BNC4</accession>
<comment type="function">
    <text evidence="9">Part of the tripartite ATP-independent periplasmic (TRAP) transport system.</text>
</comment>
<evidence type="ECO:0000313" key="12">
    <source>
        <dbReference type="Proteomes" id="UP001595420"/>
    </source>
</evidence>
<keyword evidence="2 9" id="KW-0813">Transport</keyword>
<keyword evidence="4 9" id="KW-0997">Cell inner membrane</keyword>
<evidence type="ECO:0000256" key="3">
    <source>
        <dbReference type="ARBA" id="ARBA00022475"/>
    </source>
</evidence>
<proteinExistence type="inferred from homology"/>
<keyword evidence="6 9" id="KW-1133">Transmembrane helix</keyword>
<feature type="domain" description="Tripartite ATP-independent periplasmic transporters DctQ component" evidence="10">
    <location>
        <begin position="37"/>
        <end position="164"/>
    </location>
</feature>
<evidence type="ECO:0000256" key="1">
    <source>
        <dbReference type="ARBA" id="ARBA00004429"/>
    </source>
</evidence>
<feature type="transmembrane region" description="Helical" evidence="9">
    <location>
        <begin position="94"/>
        <end position="117"/>
    </location>
</feature>
<evidence type="ECO:0000256" key="5">
    <source>
        <dbReference type="ARBA" id="ARBA00022692"/>
    </source>
</evidence>
<keyword evidence="3" id="KW-1003">Cell membrane</keyword>
<evidence type="ECO:0000259" key="10">
    <source>
        <dbReference type="Pfam" id="PF04290"/>
    </source>
</evidence>
<gene>
    <name evidence="11" type="ORF">ACFOD3_04570</name>
</gene>
<evidence type="ECO:0000256" key="6">
    <source>
        <dbReference type="ARBA" id="ARBA00022989"/>
    </source>
</evidence>
<organism evidence="11 12">
    <name type="scientific">Falsiroseomonas tokyonensis</name>
    <dbReference type="NCBI Taxonomy" id="430521"/>
    <lineage>
        <taxon>Bacteria</taxon>
        <taxon>Pseudomonadati</taxon>
        <taxon>Pseudomonadota</taxon>
        <taxon>Alphaproteobacteria</taxon>
        <taxon>Acetobacterales</taxon>
        <taxon>Roseomonadaceae</taxon>
        <taxon>Falsiroseomonas</taxon>
    </lineage>
</organism>
<dbReference type="EMBL" id="JBHRSB010000001">
    <property type="protein sequence ID" value="MFC2999156.1"/>
    <property type="molecule type" value="Genomic_DNA"/>
</dbReference>
<dbReference type="InterPro" id="IPR007387">
    <property type="entry name" value="TRAP_DctQ"/>
</dbReference>
<sequence>MRPLGPLLAFSRGVDAVTAGFGRIADWLVLIACTVSAGNAFLRYGFSAGSNAWLELQWYCFAGMVMLGASHTLRRNEHVRVDLVYGSLGMRARIWVDILGLSFFLLPAMALLAWMTWPFFLDSWARAEVSSSPGGLLRWPAKLLLPLGFFLMCAQGFSEIVKRVAVLRGIELPRGQLFATYARPDQ</sequence>
<dbReference type="Proteomes" id="UP001595420">
    <property type="component" value="Unassembled WGS sequence"/>
</dbReference>
<evidence type="ECO:0000313" key="11">
    <source>
        <dbReference type="EMBL" id="MFC2999156.1"/>
    </source>
</evidence>
<feature type="transmembrane region" description="Helical" evidence="9">
    <location>
        <begin position="137"/>
        <end position="158"/>
    </location>
</feature>
<evidence type="ECO:0000256" key="2">
    <source>
        <dbReference type="ARBA" id="ARBA00022448"/>
    </source>
</evidence>
<protein>
    <recommendedName>
        <fullName evidence="9">TRAP transporter small permease protein</fullName>
    </recommendedName>
</protein>
<comment type="caution">
    <text evidence="9">Lacks conserved residue(s) required for the propagation of feature annotation.</text>
</comment>
<evidence type="ECO:0000256" key="4">
    <source>
        <dbReference type="ARBA" id="ARBA00022519"/>
    </source>
</evidence>
<reference evidence="12" key="1">
    <citation type="journal article" date="2019" name="Int. J. Syst. Evol. Microbiol.">
        <title>The Global Catalogue of Microorganisms (GCM) 10K type strain sequencing project: providing services to taxonomists for standard genome sequencing and annotation.</title>
        <authorList>
            <consortium name="The Broad Institute Genomics Platform"/>
            <consortium name="The Broad Institute Genome Sequencing Center for Infectious Disease"/>
            <person name="Wu L."/>
            <person name="Ma J."/>
        </authorList>
    </citation>
    <scope>NUCLEOTIDE SEQUENCE [LARGE SCALE GENOMIC DNA]</scope>
    <source>
        <strain evidence="12">CGMCC 1.16855</strain>
    </source>
</reference>
<comment type="similarity">
    <text evidence="8 9">Belongs to the TRAP transporter small permease family.</text>
</comment>
<dbReference type="InterPro" id="IPR055348">
    <property type="entry name" value="DctQ"/>
</dbReference>
<dbReference type="Pfam" id="PF04290">
    <property type="entry name" value="DctQ"/>
    <property type="match status" value="1"/>
</dbReference>
<comment type="caution">
    <text evidence="11">The sequence shown here is derived from an EMBL/GenBank/DDBJ whole genome shotgun (WGS) entry which is preliminary data.</text>
</comment>
<keyword evidence="7 9" id="KW-0472">Membrane</keyword>
<evidence type="ECO:0000256" key="7">
    <source>
        <dbReference type="ARBA" id="ARBA00023136"/>
    </source>
</evidence>
<comment type="subcellular location">
    <subcellularLocation>
        <location evidence="1 9">Cell inner membrane</location>
        <topology evidence="1 9">Multi-pass membrane protein</topology>
    </subcellularLocation>
</comment>
<evidence type="ECO:0000256" key="8">
    <source>
        <dbReference type="ARBA" id="ARBA00038436"/>
    </source>
</evidence>
<keyword evidence="12" id="KW-1185">Reference proteome</keyword>
<name>A0ABV7BNC4_9PROT</name>
<dbReference type="PANTHER" id="PTHR35011">
    <property type="entry name" value="2,3-DIKETO-L-GULONATE TRAP TRANSPORTER SMALL PERMEASE PROTEIN YIAM"/>
    <property type="match status" value="1"/>
</dbReference>
<evidence type="ECO:0000256" key="9">
    <source>
        <dbReference type="RuleBase" id="RU369079"/>
    </source>
</evidence>
<comment type="subunit">
    <text evidence="9">The complex comprises the extracytoplasmic solute receptor protein and the two transmembrane proteins.</text>
</comment>
<dbReference type="PANTHER" id="PTHR35011:SF4">
    <property type="entry name" value="SLL1102 PROTEIN"/>
    <property type="match status" value="1"/>
</dbReference>
<keyword evidence="5 9" id="KW-0812">Transmembrane</keyword>